<organismHost>
    <name type="scientific">Potamochoerus larvatus</name>
    <name type="common">Bushpig</name>
    <dbReference type="NCBI Taxonomy" id="273792"/>
</organismHost>
<evidence type="ECO:0000256" key="1">
    <source>
        <dbReference type="SAM" id="Phobius"/>
    </source>
</evidence>
<dbReference type="Proteomes" id="UP000502315">
    <property type="component" value="Genome"/>
</dbReference>
<evidence type="ECO:0000313" key="2">
    <source>
        <dbReference type="EMBL" id="QST86956.1"/>
    </source>
</evidence>
<organismHost>
    <name type="scientific">Phacochoerus aethiopicus</name>
    <name type="common">Warthog</name>
    <dbReference type="NCBI Taxonomy" id="85517"/>
</organismHost>
<feature type="transmembrane region" description="Helical" evidence="1">
    <location>
        <begin position="85"/>
        <end position="104"/>
    </location>
</feature>
<organismHost>
    <name type="scientific">Ornithodoros moubata</name>
    <name type="common">Soft tick</name>
    <name type="synonym">Argasid tick</name>
    <dbReference type="NCBI Taxonomy" id="6938"/>
</organismHost>
<feature type="transmembrane region" description="Helical" evidence="1">
    <location>
        <begin position="30"/>
        <end position="49"/>
    </location>
</feature>
<keyword evidence="1" id="KW-1133">Transmembrane helix</keyword>
<name>A0A8A1V6I9_ASF</name>
<keyword evidence="1" id="KW-0472">Membrane</keyword>
<evidence type="ECO:0000313" key="3">
    <source>
        <dbReference type="Proteomes" id="UP000502315"/>
    </source>
</evidence>
<organismHost>
    <name type="scientific">Ornithodoros</name>
    <name type="common">relapsing fever ticks</name>
    <dbReference type="NCBI Taxonomy" id="6937"/>
</organismHost>
<organismHost>
    <name type="scientific">Phacochoerus africanus</name>
    <name type="common">Warthog</name>
    <dbReference type="NCBI Taxonomy" id="41426"/>
</organismHost>
<reference evidence="2 3" key="1">
    <citation type="submission" date="2019-11" db="EMBL/GenBank/DDBJ databases">
        <authorList>
            <person name="Ndlovu S.S."/>
            <person name="Carulei O."/>
        </authorList>
    </citation>
    <scope>NUCLEOTIDE SEQUENCE [LARGE SCALE GENOMIC DNA]</scope>
    <source>
        <strain evidence="2">RSA_2_2004</strain>
    </source>
</reference>
<keyword evidence="1" id="KW-0812">Transmembrane</keyword>
<sequence>MSFLSFYLSPAIYGHRWSCLDYENVYIQHYIPCILLPFLFSLPVCFFPHDCLPRWLYVFHVRLLHGQKEFSFLTNLFLYNIVQHYMYRIRCYTFIIYLFLYILYRPIFGRSLQMVVTRP</sequence>
<protein>
    <submittedName>
        <fullName evidence="2">PA118R</fullName>
    </submittedName>
</protein>
<accession>A0A8A1V6I9</accession>
<gene>
    <name evidence="2" type="primary">A118R</name>
</gene>
<dbReference type="EMBL" id="MN641877">
    <property type="protein sequence ID" value="QST86956.1"/>
    <property type="molecule type" value="Genomic_DNA"/>
</dbReference>
<organismHost>
    <name type="scientific">Sus scrofa</name>
    <name type="common">Pig</name>
    <dbReference type="NCBI Taxonomy" id="9823"/>
</organismHost>
<organism evidence="2 3">
    <name type="scientific">African swine fever virus</name>
    <name type="common">ASFV</name>
    <dbReference type="NCBI Taxonomy" id="10497"/>
    <lineage>
        <taxon>Viruses</taxon>
        <taxon>Varidnaviria</taxon>
        <taxon>Bamfordvirae</taxon>
        <taxon>Nucleocytoviricota</taxon>
        <taxon>Pokkesviricetes</taxon>
        <taxon>Asfuvirales</taxon>
        <taxon>Asfarviridae</taxon>
        <taxon>Asfivirus</taxon>
        <taxon>Asfivirus haemorrhagiae</taxon>
    </lineage>
</organism>
<proteinExistence type="predicted"/>